<dbReference type="InterPro" id="IPR050425">
    <property type="entry name" value="NAD(P)_dehydrat-like"/>
</dbReference>
<accession>A0A364L266</accession>
<evidence type="ECO:0000259" key="3">
    <source>
        <dbReference type="Pfam" id="PF01370"/>
    </source>
</evidence>
<dbReference type="PANTHER" id="PTHR10366:SF564">
    <property type="entry name" value="STEROL-4-ALPHA-CARBOXYLATE 3-DEHYDROGENASE, DECARBOXYLATING"/>
    <property type="match status" value="1"/>
</dbReference>
<evidence type="ECO:0000256" key="2">
    <source>
        <dbReference type="ARBA" id="ARBA00023445"/>
    </source>
</evidence>
<dbReference type="InterPro" id="IPR001509">
    <property type="entry name" value="Epimerase_deHydtase"/>
</dbReference>
<comment type="similarity">
    <text evidence="2">Belongs to the NAD(P)-dependent epimerase/dehydratase family. Dihydroflavonol-4-reductase subfamily.</text>
</comment>
<name>A0A364L266_TALAM</name>
<dbReference type="RefSeq" id="XP_040734402.1">
    <property type="nucleotide sequence ID" value="XM_040878423.1"/>
</dbReference>
<sequence length="342" mass="36341">MSSGLVLITGGSGHIGFQVIVNALEAGYRVRAAVRSQAKADKIKSAPSIRAINPQDRLSFVEVADLTAPGAYDQAVEGVDFIIHVASPVPFTYKEGDDLAEHFVEPSVKGTLGILTAAQKTSSVQRVVITSSVVAIVPFADFTSGKSETIFNETNRITTPTSFANVFHAYATSKVASLNQAEEWISENKPAFSIIHLFPGYVIGKDELITDVKGAFYGTNKEVLFPVTGGDNGFTPGSSVHLADVARAHVAALNPQIVGNQGFILTSGGLRGTHWEESLDVVAKNFQDAVQSGVLSNDGKAGTLPIKVDASNTEKALGIRFRSFEEQVKSVVGHYLELVGAH</sequence>
<proteinExistence type="inferred from homology"/>
<dbReference type="OrthoDB" id="2735536at2759"/>
<dbReference type="Proteomes" id="UP000249363">
    <property type="component" value="Unassembled WGS sequence"/>
</dbReference>
<comment type="caution">
    <text evidence="4">The sequence shown here is derived from an EMBL/GenBank/DDBJ whole genome shotgun (WGS) entry which is preliminary data.</text>
</comment>
<dbReference type="AlphaFoldDB" id="A0A364L266"/>
<protein>
    <recommendedName>
        <fullName evidence="3">NAD-dependent epimerase/dehydratase domain-containing protein</fullName>
    </recommendedName>
</protein>
<evidence type="ECO:0000313" key="5">
    <source>
        <dbReference type="Proteomes" id="UP000249363"/>
    </source>
</evidence>
<dbReference type="Gene3D" id="3.40.50.720">
    <property type="entry name" value="NAD(P)-binding Rossmann-like Domain"/>
    <property type="match status" value="1"/>
</dbReference>
<reference evidence="4 5" key="1">
    <citation type="journal article" date="2017" name="Biotechnol. Biofuels">
        <title>Differential beta-glucosidase expression as a function of carbon source availability in Talaromyces amestolkiae: a genomic and proteomic approach.</title>
        <authorList>
            <person name="de Eugenio L.I."/>
            <person name="Mendez-Liter J.A."/>
            <person name="Nieto-Dominguez M."/>
            <person name="Alonso L."/>
            <person name="Gil-Munoz J."/>
            <person name="Barriuso J."/>
            <person name="Prieto A."/>
            <person name="Martinez M.J."/>
        </authorList>
    </citation>
    <scope>NUCLEOTIDE SEQUENCE [LARGE SCALE GENOMIC DNA]</scope>
    <source>
        <strain evidence="4 5">CIB</strain>
    </source>
</reference>
<keyword evidence="1" id="KW-0560">Oxidoreductase</keyword>
<dbReference type="SUPFAM" id="SSF51735">
    <property type="entry name" value="NAD(P)-binding Rossmann-fold domains"/>
    <property type="match status" value="1"/>
</dbReference>
<dbReference type="STRING" id="1196081.A0A364L266"/>
<evidence type="ECO:0000256" key="1">
    <source>
        <dbReference type="ARBA" id="ARBA00023002"/>
    </source>
</evidence>
<dbReference type="PANTHER" id="PTHR10366">
    <property type="entry name" value="NAD DEPENDENT EPIMERASE/DEHYDRATASE"/>
    <property type="match status" value="1"/>
</dbReference>
<keyword evidence="5" id="KW-1185">Reference proteome</keyword>
<dbReference type="Pfam" id="PF01370">
    <property type="entry name" value="Epimerase"/>
    <property type="match status" value="1"/>
</dbReference>
<feature type="domain" description="NAD-dependent epimerase/dehydratase" evidence="3">
    <location>
        <begin position="6"/>
        <end position="254"/>
    </location>
</feature>
<dbReference type="EMBL" id="MIKG01000010">
    <property type="protein sequence ID" value="RAO69886.1"/>
    <property type="molecule type" value="Genomic_DNA"/>
</dbReference>
<dbReference type="InterPro" id="IPR036291">
    <property type="entry name" value="NAD(P)-bd_dom_sf"/>
</dbReference>
<dbReference type="GO" id="GO:0016616">
    <property type="term" value="F:oxidoreductase activity, acting on the CH-OH group of donors, NAD or NADP as acceptor"/>
    <property type="evidence" value="ECO:0007669"/>
    <property type="project" value="TreeGrafter"/>
</dbReference>
<gene>
    <name evidence="4" type="ORF">BHQ10_005898</name>
</gene>
<evidence type="ECO:0000313" key="4">
    <source>
        <dbReference type="EMBL" id="RAO69886.1"/>
    </source>
</evidence>
<organism evidence="4 5">
    <name type="scientific">Talaromyces amestolkiae</name>
    <dbReference type="NCBI Taxonomy" id="1196081"/>
    <lineage>
        <taxon>Eukaryota</taxon>
        <taxon>Fungi</taxon>
        <taxon>Dikarya</taxon>
        <taxon>Ascomycota</taxon>
        <taxon>Pezizomycotina</taxon>
        <taxon>Eurotiomycetes</taxon>
        <taxon>Eurotiomycetidae</taxon>
        <taxon>Eurotiales</taxon>
        <taxon>Trichocomaceae</taxon>
        <taxon>Talaromyces</taxon>
        <taxon>Talaromyces sect. Talaromyces</taxon>
    </lineage>
</organism>
<dbReference type="GeneID" id="63795114"/>